<dbReference type="PROSITE" id="PS51007">
    <property type="entry name" value="CYTC"/>
    <property type="match status" value="1"/>
</dbReference>
<dbReference type="GO" id="GO:0046872">
    <property type="term" value="F:metal ion binding"/>
    <property type="evidence" value="ECO:0007669"/>
    <property type="project" value="UniProtKB-KW"/>
</dbReference>
<protein>
    <submittedName>
        <fullName evidence="7">DUF1924 domain-containing protein</fullName>
    </submittedName>
</protein>
<sequence length="155" mass="16687">MAPTPPNTKRKRREIHEQKDHRPLFAASLVLITSSPGIAGPREEQLDKYASAARAANPAFAGFSAARGKALHTQAFAGGKPDTPACTSCHGNDTRGAGRNPAGKTIEAMGLSASPSRYTDPAKVEKWFKRNCNEVLGRECTPLEKGDWLTLMISQ</sequence>
<dbReference type="EMBL" id="JADJMH010000014">
    <property type="protein sequence ID" value="MBK7675931.1"/>
    <property type="molecule type" value="Genomic_DNA"/>
</dbReference>
<organism evidence="7 8">
    <name type="scientific">Candidatus Accumulibacter proximus</name>
    <dbReference type="NCBI Taxonomy" id="2954385"/>
    <lineage>
        <taxon>Bacteria</taxon>
        <taxon>Pseudomonadati</taxon>
        <taxon>Pseudomonadota</taxon>
        <taxon>Betaproteobacteria</taxon>
        <taxon>Candidatus Accumulibacter</taxon>
    </lineage>
</organism>
<dbReference type="SUPFAM" id="SSF46626">
    <property type="entry name" value="Cytochrome c"/>
    <property type="match status" value="1"/>
</dbReference>
<dbReference type="InterPro" id="IPR015170">
    <property type="entry name" value="DUF1924_SHP"/>
</dbReference>
<dbReference type="AlphaFoldDB" id="A0A935Q1P7"/>
<gene>
    <name evidence="7" type="ORF">IPJ27_14910</name>
</gene>
<dbReference type="InterPro" id="IPR036909">
    <property type="entry name" value="Cyt_c-like_dom_sf"/>
</dbReference>
<dbReference type="InterPro" id="IPR009056">
    <property type="entry name" value="Cyt_c-like_dom"/>
</dbReference>
<dbReference type="Proteomes" id="UP000697998">
    <property type="component" value="Unassembled WGS sequence"/>
</dbReference>
<evidence type="ECO:0000256" key="1">
    <source>
        <dbReference type="ARBA" id="ARBA00022617"/>
    </source>
</evidence>
<dbReference type="GO" id="GO:0009055">
    <property type="term" value="F:electron transfer activity"/>
    <property type="evidence" value="ECO:0007669"/>
    <property type="project" value="InterPro"/>
</dbReference>
<proteinExistence type="predicted"/>
<evidence type="ECO:0000259" key="6">
    <source>
        <dbReference type="PROSITE" id="PS51007"/>
    </source>
</evidence>
<evidence type="ECO:0000313" key="7">
    <source>
        <dbReference type="EMBL" id="MBK7675931.1"/>
    </source>
</evidence>
<evidence type="ECO:0000313" key="8">
    <source>
        <dbReference type="Proteomes" id="UP000697998"/>
    </source>
</evidence>
<evidence type="ECO:0000256" key="3">
    <source>
        <dbReference type="ARBA" id="ARBA00023004"/>
    </source>
</evidence>
<keyword evidence="1 4" id="KW-0349">Heme</keyword>
<dbReference type="Pfam" id="PF09086">
    <property type="entry name" value="DUF1924"/>
    <property type="match status" value="1"/>
</dbReference>
<keyword evidence="2 4" id="KW-0479">Metal-binding</keyword>
<dbReference type="GO" id="GO:0020037">
    <property type="term" value="F:heme binding"/>
    <property type="evidence" value="ECO:0007669"/>
    <property type="project" value="InterPro"/>
</dbReference>
<accession>A0A935Q1P7</accession>
<evidence type="ECO:0000256" key="2">
    <source>
        <dbReference type="ARBA" id="ARBA00022723"/>
    </source>
</evidence>
<evidence type="ECO:0000256" key="5">
    <source>
        <dbReference type="SAM" id="MobiDB-lite"/>
    </source>
</evidence>
<comment type="caution">
    <text evidence="7">The sequence shown here is derived from an EMBL/GenBank/DDBJ whole genome shotgun (WGS) entry which is preliminary data.</text>
</comment>
<name>A0A935Q1P7_9PROT</name>
<feature type="region of interest" description="Disordered" evidence="5">
    <location>
        <begin position="1"/>
        <end position="21"/>
    </location>
</feature>
<dbReference type="Gene3D" id="1.10.760.10">
    <property type="entry name" value="Cytochrome c-like domain"/>
    <property type="match status" value="1"/>
</dbReference>
<evidence type="ECO:0000256" key="4">
    <source>
        <dbReference type="PROSITE-ProRule" id="PRU00433"/>
    </source>
</evidence>
<feature type="domain" description="Cytochrome c" evidence="6">
    <location>
        <begin position="63"/>
        <end position="155"/>
    </location>
</feature>
<keyword evidence="3 4" id="KW-0408">Iron</keyword>
<reference evidence="7 8" key="1">
    <citation type="submission" date="2020-10" db="EMBL/GenBank/DDBJ databases">
        <title>Connecting structure to function with the recovery of over 1000 high-quality activated sludge metagenome-assembled genomes encoding full-length rRNA genes using long-read sequencing.</title>
        <authorList>
            <person name="Singleton C.M."/>
            <person name="Petriglieri F."/>
            <person name="Kristensen J.M."/>
            <person name="Kirkegaard R.H."/>
            <person name="Michaelsen T.Y."/>
            <person name="Andersen M.H."/>
            <person name="Karst S.M."/>
            <person name="Dueholm M.S."/>
            <person name="Nielsen P.H."/>
            <person name="Albertsen M."/>
        </authorList>
    </citation>
    <scope>NUCLEOTIDE SEQUENCE [LARGE SCALE GENOMIC DNA]</scope>
    <source>
        <strain evidence="7">EsbW_18-Q3-R4-48_BATAC.285</strain>
    </source>
</reference>